<evidence type="ECO:0000256" key="3">
    <source>
        <dbReference type="ARBA" id="ARBA00022452"/>
    </source>
</evidence>
<dbReference type="SUPFAM" id="SSF49464">
    <property type="entry name" value="Carboxypeptidase regulatory domain-like"/>
    <property type="match status" value="1"/>
</dbReference>
<dbReference type="Gene3D" id="2.60.40.1120">
    <property type="entry name" value="Carboxypeptidase-like, regulatory domain"/>
    <property type="match status" value="1"/>
</dbReference>
<feature type="domain" description="Secretin/TonB short N-terminal" evidence="9">
    <location>
        <begin position="68"/>
        <end position="115"/>
    </location>
</feature>
<dbReference type="Pfam" id="PF07715">
    <property type="entry name" value="Plug"/>
    <property type="match status" value="1"/>
</dbReference>
<evidence type="ECO:0000256" key="5">
    <source>
        <dbReference type="ARBA" id="ARBA00023136"/>
    </source>
</evidence>
<dbReference type="AlphaFoldDB" id="A0A2P8HN27"/>
<dbReference type="InterPro" id="IPR012910">
    <property type="entry name" value="Plug_dom"/>
</dbReference>
<dbReference type="InterPro" id="IPR008969">
    <property type="entry name" value="CarboxyPept-like_regulatory"/>
</dbReference>
<feature type="signal peptide" evidence="8">
    <location>
        <begin position="1"/>
        <end position="28"/>
    </location>
</feature>
<evidence type="ECO:0000256" key="2">
    <source>
        <dbReference type="ARBA" id="ARBA00022448"/>
    </source>
</evidence>
<dbReference type="InterPro" id="IPR011662">
    <property type="entry name" value="Secretin/TonB_short_N"/>
</dbReference>
<keyword evidence="8" id="KW-0732">Signal</keyword>
<dbReference type="InterPro" id="IPR039426">
    <property type="entry name" value="TonB-dep_rcpt-like"/>
</dbReference>
<dbReference type="EMBL" id="PYAW01000002">
    <property type="protein sequence ID" value="PSL47632.1"/>
    <property type="molecule type" value="Genomic_DNA"/>
</dbReference>
<dbReference type="InterPro" id="IPR023997">
    <property type="entry name" value="TonB-dep_OMP_SusC/RagA_CS"/>
</dbReference>
<sequence>MRVKPCPVKWFVSMGLMLTLLLAGSLNTTTSAITQTPDPPTVIEVSIQVKNKNLEEVMAEISVKTGLNFHYDKTDLNLKKKVTLNCSKTPIDEVLTSLSAQTGLKFTRINNKIIVGVESDTGKSPTVALLNHVSLEREITGTVRDNKGTPLPGVTIQIKNTNKGTQSNADAGFTLKASIGDILIFSSVGFLNREVSVGVNNEVNVRMQENVKALSEFVVTALGIQKKAKELPYATQQLDGDDLSLVKDVNAINSLSGKTAGVTITRNASGIGGSVRVVLRGNKSTRENQPLYIVDGVPYANFSPAQPQDVWGQSNNIIGAGGRDGGDGISNINPDDIESISILKGASAAALYGSQAANGVILITTKKGKPGKSKIDVSSDYTIETPSLLPKLQYRYGQTDLPGLDKVGTPQPGSLGSWGKPVQAPDHVKDFYNTGSTWTNTIAFSGGTETAQSYFSYANTTNKGILPTNKFDRHTINFRETLKLLNDKLVMDANVSFMIQNTENRLSSGLYYSPISGLYIFPRGQDFNYYKNNFEYYDKDRNLYMQNWWDIRNDKKWIGQDDQQNPMWALQRNRRLDFRYRGMATLALTYQINNWLSLKGRGNFDKSLDQYELEAFAGTQVVLAGSNGRYTLEKEFNTQLYGDMMVNASSKINSWLHLAGNLGVSITDIKAHERTFNGANPNADPGLSYPNKFSISNIMSTAMDAQHNVDQKQLQALFANAQLGFKNFLFLDLTGRNDWSSTFAYTPTLHKGYFYYSAGLSAVWSDMFKMPEQIDFLRSRMSYAKVGNDIASYASRPSPFTVQTIAGVTRVVLNQRTPYPGVYLEPEDNRAFEVGLETRMFKNRITADVTFYKNNNYKQYMEVPAPLGSRYSTYYLNMGNIQNEGWEAVLTLMPVRTKAVTWTSTINFATNKNKVISLSNANIAGADTSNMFVLTDFGVNMFGAFIKEGGSWGDIYSNKELEQNDKGAYIIDNNGKLKTHSAFKKIGNPNPDFTLGWNNSVDYKNFTLSFLIDGRFGGKVMSVTQAVLDWYGVSEGSAKARDNGGVNINAVNANGTPFNGKIDAQTYYTTIGGRAGIGGMYMYDATNIRLRELSISYRIPLKWKWVRNMRVGLIGRNLFFFELHAPFDPEVSMGTGNGLQGVDVFGLPPVRSMGLNLRLGL</sequence>
<keyword evidence="6 7" id="KW-0998">Cell outer membrane</keyword>
<evidence type="ECO:0000256" key="1">
    <source>
        <dbReference type="ARBA" id="ARBA00004571"/>
    </source>
</evidence>
<accession>A0A2P8HN27</accession>
<keyword evidence="5 7" id="KW-0472">Membrane</keyword>
<dbReference type="PROSITE" id="PS52016">
    <property type="entry name" value="TONB_DEPENDENT_REC_3"/>
    <property type="match status" value="1"/>
</dbReference>
<protein>
    <submittedName>
        <fullName evidence="11">TonB-linked SusC/RagA family outer membrane protein</fullName>
    </submittedName>
</protein>
<feature type="chain" id="PRO_5015186566" evidence="8">
    <location>
        <begin position="29"/>
        <end position="1161"/>
    </location>
</feature>
<keyword evidence="12" id="KW-1185">Reference proteome</keyword>
<keyword evidence="2 7" id="KW-0813">Transport</keyword>
<name>A0A2P8HN27_CHINA</name>
<dbReference type="SUPFAM" id="SSF56935">
    <property type="entry name" value="Porins"/>
    <property type="match status" value="1"/>
</dbReference>
<comment type="caution">
    <text evidence="11">The sequence shown here is derived from an EMBL/GenBank/DDBJ whole genome shotgun (WGS) entry which is preliminary data.</text>
</comment>
<evidence type="ECO:0000259" key="9">
    <source>
        <dbReference type="Pfam" id="PF07660"/>
    </source>
</evidence>
<dbReference type="Proteomes" id="UP000240971">
    <property type="component" value="Unassembled WGS sequence"/>
</dbReference>
<gene>
    <name evidence="11" type="ORF">CLV51_102489</name>
</gene>
<dbReference type="NCBIfam" id="TIGR04056">
    <property type="entry name" value="OMP_RagA_SusC"/>
    <property type="match status" value="1"/>
</dbReference>
<evidence type="ECO:0000259" key="10">
    <source>
        <dbReference type="Pfam" id="PF07715"/>
    </source>
</evidence>
<evidence type="ECO:0000256" key="6">
    <source>
        <dbReference type="ARBA" id="ARBA00023237"/>
    </source>
</evidence>
<dbReference type="InterPro" id="IPR037066">
    <property type="entry name" value="Plug_dom_sf"/>
</dbReference>
<proteinExistence type="inferred from homology"/>
<feature type="domain" description="TonB-dependent receptor plug" evidence="10">
    <location>
        <begin position="228"/>
        <end position="360"/>
    </location>
</feature>
<keyword evidence="3 7" id="KW-1134">Transmembrane beta strand</keyword>
<organism evidence="11 12">
    <name type="scientific">Chitinophaga niastensis</name>
    <dbReference type="NCBI Taxonomy" id="536980"/>
    <lineage>
        <taxon>Bacteria</taxon>
        <taxon>Pseudomonadati</taxon>
        <taxon>Bacteroidota</taxon>
        <taxon>Chitinophagia</taxon>
        <taxon>Chitinophagales</taxon>
        <taxon>Chitinophagaceae</taxon>
        <taxon>Chitinophaga</taxon>
    </lineage>
</organism>
<dbReference type="InterPro" id="IPR036942">
    <property type="entry name" value="Beta-barrel_TonB_sf"/>
</dbReference>
<reference evidence="11 12" key="1">
    <citation type="submission" date="2018-03" db="EMBL/GenBank/DDBJ databases">
        <title>Genomic Encyclopedia of Archaeal and Bacterial Type Strains, Phase II (KMG-II): from individual species to whole genera.</title>
        <authorList>
            <person name="Goeker M."/>
        </authorList>
    </citation>
    <scope>NUCLEOTIDE SEQUENCE [LARGE SCALE GENOMIC DNA]</scope>
    <source>
        <strain evidence="11 12">DSM 24859</strain>
    </source>
</reference>
<dbReference type="RefSeq" id="WP_106528068.1">
    <property type="nucleotide sequence ID" value="NZ_PYAW01000002.1"/>
</dbReference>
<dbReference type="Gene3D" id="3.55.50.30">
    <property type="match status" value="1"/>
</dbReference>
<dbReference type="GO" id="GO:0009279">
    <property type="term" value="C:cell outer membrane"/>
    <property type="evidence" value="ECO:0007669"/>
    <property type="project" value="UniProtKB-SubCell"/>
</dbReference>
<evidence type="ECO:0000313" key="12">
    <source>
        <dbReference type="Proteomes" id="UP000240971"/>
    </source>
</evidence>
<dbReference type="Pfam" id="PF13715">
    <property type="entry name" value="CarbopepD_reg_2"/>
    <property type="match status" value="1"/>
</dbReference>
<dbReference type="NCBIfam" id="TIGR04057">
    <property type="entry name" value="SusC_RagA_signa"/>
    <property type="match status" value="1"/>
</dbReference>
<evidence type="ECO:0000313" key="11">
    <source>
        <dbReference type="EMBL" id="PSL47632.1"/>
    </source>
</evidence>
<evidence type="ECO:0000256" key="4">
    <source>
        <dbReference type="ARBA" id="ARBA00022692"/>
    </source>
</evidence>
<dbReference type="OrthoDB" id="9768177at2"/>
<dbReference type="Pfam" id="PF07660">
    <property type="entry name" value="STN"/>
    <property type="match status" value="1"/>
</dbReference>
<evidence type="ECO:0000256" key="7">
    <source>
        <dbReference type="PROSITE-ProRule" id="PRU01360"/>
    </source>
</evidence>
<comment type="subcellular location">
    <subcellularLocation>
        <location evidence="1 7">Cell outer membrane</location>
        <topology evidence="1 7">Multi-pass membrane protein</topology>
    </subcellularLocation>
</comment>
<keyword evidence="4 7" id="KW-0812">Transmembrane</keyword>
<comment type="similarity">
    <text evidence="7">Belongs to the TonB-dependent receptor family.</text>
</comment>
<dbReference type="InterPro" id="IPR023996">
    <property type="entry name" value="TonB-dep_OMP_SusC/RagA"/>
</dbReference>
<dbReference type="Gene3D" id="2.170.130.10">
    <property type="entry name" value="TonB-dependent receptor, plug domain"/>
    <property type="match status" value="1"/>
</dbReference>
<dbReference type="Gene3D" id="2.40.170.20">
    <property type="entry name" value="TonB-dependent receptor, beta-barrel domain"/>
    <property type="match status" value="1"/>
</dbReference>
<evidence type="ECO:0000256" key="8">
    <source>
        <dbReference type="SAM" id="SignalP"/>
    </source>
</evidence>